<dbReference type="AlphaFoldDB" id="A0A1C0YD88"/>
<reference evidence="1 2" key="1">
    <citation type="submission" date="2016-07" db="EMBL/GenBank/DDBJ databases">
        <title>Caryophanon tenue genome sequencing.</title>
        <authorList>
            <person name="Verma A."/>
            <person name="Pal Y."/>
            <person name="Krishnamurthi S."/>
        </authorList>
    </citation>
    <scope>NUCLEOTIDE SEQUENCE [LARGE SCALE GENOMIC DNA]</scope>
    <source>
        <strain evidence="1 2">DSM 14152</strain>
    </source>
</reference>
<organism evidence="1 2">
    <name type="scientific">Caryophanon tenue</name>
    <dbReference type="NCBI Taxonomy" id="33978"/>
    <lineage>
        <taxon>Bacteria</taxon>
        <taxon>Bacillati</taxon>
        <taxon>Bacillota</taxon>
        <taxon>Bacilli</taxon>
        <taxon>Bacillales</taxon>
        <taxon>Caryophanaceae</taxon>
        <taxon>Caryophanon</taxon>
    </lineage>
</organism>
<gene>
    <name evidence="1" type="ORF">A6M13_13810</name>
</gene>
<dbReference type="Proteomes" id="UP000093199">
    <property type="component" value="Unassembled WGS sequence"/>
</dbReference>
<proteinExistence type="predicted"/>
<sequence>MQSFRIYVTNITQALSVLQQANIQARNAGNCVEIHIDPQDQVKTISLLNSASIVIYDIEAV</sequence>
<evidence type="ECO:0000313" key="1">
    <source>
        <dbReference type="EMBL" id="OCS85120.1"/>
    </source>
</evidence>
<comment type="caution">
    <text evidence="1">The sequence shown here is derived from an EMBL/GenBank/DDBJ whole genome shotgun (WGS) entry which is preliminary data.</text>
</comment>
<dbReference type="OrthoDB" id="2455399at2"/>
<keyword evidence="2" id="KW-1185">Reference proteome</keyword>
<name>A0A1C0YD88_9BACL</name>
<accession>A0A1C0YD88</accession>
<dbReference type="EMBL" id="MASJ01000016">
    <property type="protein sequence ID" value="OCS85120.1"/>
    <property type="molecule type" value="Genomic_DNA"/>
</dbReference>
<dbReference type="STRING" id="33978.A6M13_13810"/>
<evidence type="ECO:0008006" key="3">
    <source>
        <dbReference type="Google" id="ProtNLM"/>
    </source>
</evidence>
<protein>
    <recommendedName>
        <fullName evidence="3">HMA domain-containing protein</fullName>
    </recommendedName>
</protein>
<evidence type="ECO:0000313" key="2">
    <source>
        <dbReference type="Proteomes" id="UP000093199"/>
    </source>
</evidence>
<dbReference type="RefSeq" id="WP_066545134.1">
    <property type="nucleotide sequence ID" value="NZ_MASJ01000016.1"/>
</dbReference>